<dbReference type="InterPro" id="IPR043502">
    <property type="entry name" value="DNA/RNA_pol_sf"/>
</dbReference>
<dbReference type="Proteomes" id="UP000596661">
    <property type="component" value="Chromosome 1"/>
</dbReference>
<evidence type="ECO:0008006" key="6">
    <source>
        <dbReference type="Google" id="ProtNLM"/>
    </source>
</evidence>
<dbReference type="InterPro" id="IPR002156">
    <property type="entry name" value="RNaseH_domain"/>
</dbReference>
<dbReference type="InterPro" id="IPR044730">
    <property type="entry name" value="RNase_H-like_dom_plant"/>
</dbReference>
<evidence type="ECO:0000259" key="2">
    <source>
        <dbReference type="Pfam" id="PF13456"/>
    </source>
</evidence>
<evidence type="ECO:0000259" key="3">
    <source>
        <dbReference type="Pfam" id="PF13966"/>
    </source>
</evidence>
<reference evidence="4" key="1">
    <citation type="submission" date="2018-11" db="EMBL/GenBank/DDBJ databases">
        <authorList>
            <person name="Grassa J C."/>
        </authorList>
    </citation>
    <scope>NUCLEOTIDE SEQUENCE [LARGE SCALE GENOMIC DNA]</scope>
</reference>
<dbReference type="CDD" id="cd01650">
    <property type="entry name" value="RT_nLTR_like"/>
    <property type="match status" value="1"/>
</dbReference>
<dbReference type="PANTHER" id="PTHR33116">
    <property type="entry name" value="REVERSE TRANSCRIPTASE ZINC-BINDING DOMAIN-CONTAINING PROTEIN-RELATED-RELATED"/>
    <property type="match status" value="1"/>
</dbReference>
<dbReference type="Gramene" id="evm.model.01.1895">
    <property type="protein sequence ID" value="cds.evm.model.01.1895"/>
    <property type="gene ID" value="evm.TU.01.1895"/>
</dbReference>
<feature type="domain" description="Reverse transcriptase" evidence="1">
    <location>
        <begin position="220"/>
        <end position="415"/>
    </location>
</feature>
<dbReference type="AlphaFoldDB" id="A0A803NIX4"/>
<dbReference type="PANTHER" id="PTHR33116:SF86">
    <property type="entry name" value="REVERSE TRANSCRIPTASE DOMAIN-CONTAINING PROTEIN"/>
    <property type="match status" value="1"/>
</dbReference>
<reference evidence="4" key="2">
    <citation type="submission" date="2021-03" db="UniProtKB">
        <authorList>
            <consortium name="EnsemblPlants"/>
        </authorList>
    </citation>
    <scope>IDENTIFICATION</scope>
</reference>
<dbReference type="EMBL" id="UZAU01000053">
    <property type="status" value="NOT_ANNOTATED_CDS"/>
    <property type="molecule type" value="Genomic_DNA"/>
</dbReference>
<sequence length="959" mass="109810">MDGFRKVMEECDFEDLTKDIDTFTWCNGQKEKFMLEKLDRCLANSDWVNLFPQSRAFYLEWWCSDHKALVLDTEGGRDSNDGGKALRSRFHFEEAWVEEEECSDIVREGWNTLDPCSSDWDFKSKTQRCGSRLNSWNTKKKKELQHRVKEGTKRVNELSKRMNFDNWGLLKGKNGLPALFFQKYWETTRGDIIRVCLNILNNNASMDHLNDTLIALIPKVDKPSKMEEFRPISLCNVIYKIISKCLANRMKMCLNEVILEFQSAFVGSRIIQDNAIVGFEGIHFMLKLGFDSQCIMKISKCISSVSFSVLINGRPTRNFTPKRGLRQGDPLSPFLFLFCAEALSSLILDAEEKGLIHGLRFGRNGVSVSHLFFANDSLIFVEADKEECYQVKKILAAYEATSGQTINFTKSKMCFGKVVDEASKTECADLFGVKKRVWNRLRGWKRSLFSAAGKEVLIKAVIQAMPCYTMGVFRLPKKNIHELQGMTARFWWGSSKKKKKTHWGAWSKLCLPKEKGGLGFKDLELFNKALLAKQVWRVVRNPMSLVGKVLKSSYLSKSSMLDAKKGSCSSAVWRGLLWGREIVEAGSRWRVGSGENIDIIKDRLANGDWDAEFIKAICCEDDAEIILGIQQGSSKSEDRLIWHFAKNGEYNVRSGYNTALNGRVFEENFDTESTKKWWKHMWSLRVPPKVKQFLWKVSHEWLPTNSVLFCRKMEVDKHCGCCKGARKEETIIHALWECPIAKETWKRCRLYKEIKNEINPDIQNFLWMLKEKLSGANFDLFVMISWQLWYSRNLSLHNNFSPKSEDVIAVATRILEEYQSNHGRRSPKTNTPAPERKRWAPPDCGTLLFNVDAAVNTTNKSSSAGGVLRDHKGSCVMSFRQYWHFPFNPYVAELKAIKEAILIAGNRNLRGVNYVPRTCNSLADYLAKNALVVKDSLVWDGGVPPVAFSTLLVDNLAFP</sequence>
<dbReference type="GO" id="GO:0004523">
    <property type="term" value="F:RNA-DNA hybrid ribonuclease activity"/>
    <property type="evidence" value="ECO:0007669"/>
    <property type="project" value="InterPro"/>
</dbReference>
<evidence type="ECO:0000313" key="5">
    <source>
        <dbReference type="Proteomes" id="UP000596661"/>
    </source>
</evidence>
<protein>
    <recommendedName>
        <fullName evidence="6">Reverse transcriptase</fullName>
    </recommendedName>
</protein>
<dbReference type="SUPFAM" id="SSF56672">
    <property type="entry name" value="DNA/RNA polymerases"/>
    <property type="match status" value="1"/>
</dbReference>
<dbReference type="InterPro" id="IPR000477">
    <property type="entry name" value="RT_dom"/>
</dbReference>
<dbReference type="InterPro" id="IPR026960">
    <property type="entry name" value="RVT-Znf"/>
</dbReference>
<dbReference type="Pfam" id="PF00078">
    <property type="entry name" value="RVT_1"/>
    <property type="match status" value="1"/>
</dbReference>
<proteinExistence type="predicted"/>
<dbReference type="EnsemblPlants" id="evm.model.01.1895">
    <property type="protein sequence ID" value="cds.evm.model.01.1895"/>
    <property type="gene ID" value="evm.TU.01.1895"/>
</dbReference>
<dbReference type="GO" id="GO:0003676">
    <property type="term" value="F:nucleic acid binding"/>
    <property type="evidence" value="ECO:0007669"/>
    <property type="project" value="InterPro"/>
</dbReference>
<dbReference type="Pfam" id="PF13456">
    <property type="entry name" value="RVT_3"/>
    <property type="match status" value="1"/>
</dbReference>
<dbReference type="CDD" id="cd06222">
    <property type="entry name" value="RNase_H_like"/>
    <property type="match status" value="1"/>
</dbReference>
<feature type="domain" description="RNase H type-1" evidence="2">
    <location>
        <begin position="850"/>
        <end position="910"/>
    </location>
</feature>
<evidence type="ECO:0000259" key="1">
    <source>
        <dbReference type="Pfam" id="PF00078"/>
    </source>
</evidence>
<dbReference type="OMA" id="ELENDWM"/>
<name>A0A803NIX4_CANSA</name>
<organism evidence="4 5">
    <name type="scientific">Cannabis sativa</name>
    <name type="common">Hemp</name>
    <name type="synonym">Marijuana</name>
    <dbReference type="NCBI Taxonomy" id="3483"/>
    <lineage>
        <taxon>Eukaryota</taxon>
        <taxon>Viridiplantae</taxon>
        <taxon>Streptophyta</taxon>
        <taxon>Embryophyta</taxon>
        <taxon>Tracheophyta</taxon>
        <taxon>Spermatophyta</taxon>
        <taxon>Magnoliopsida</taxon>
        <taxon>eudicotyledons</taxon>
        <taxon>Gunneridae</taxon>
        <taxon>Pentapetalae</taxon>
        <taxon>rosids</taxon>
        <taxon>fabids</taxon>
        <taxon>Rosales</taxon>
        <taxon>Cannabaceae</taxon>
        <taxon>Cannabis</taxon>
    </lineage>
</organism>
<dbReference type="Pfam" id="PF13966">
    <property type="entry name" value="zf-RVT"/>
    <property type="match status" value="1"/>
</dbReference>
<evidence type="ECO:0000313" key="4">
    <source>
        <dbReference type="EnsemblPlants" id="cds.evm.model.01.1895"/>
    </source>
</evidence>
<keyword evidence="5" id="KW-1185">Reference proteome</keyword>
<accession>A0A803NIX4</accession>
<feature type="domain" description="Reverse transcriptase zinc-binding" evidence="3">
    <location>
        <begin position="665"/>
        <end position="745"/>
    </location>
</feature>